<evidence type="ECO:0000313" key="2">
    <source>
        <dbReference type="Proteomes" id="UP000199501"/>
    </source>
</evidence>
<evidence type="ECO:0000313" key="1">
    <source>
        <dbReference type="EMBL" id="SDD86630.1"/>
    </source>
</evidence>
<proteinExistence type="predicted"/>
<gene>
    <name evidence="1" type="ORF">SAMN05216174_12084</name>
</gene>
<name>A0A1G6Y8E8_9PSEU</name>
<accession>A0A1G6Y8E8</accession>
<organism evidence="1 2">
    <name type="scientific">Actinokineospora iranica</name>
    <dbReference type="NCBI Taxonomy" id="1271860"/>
    <lineage>
        <taxon>Bacteria</taxon>
        <taxon>Bacillati</taxon>
        <taxon>Actinomycetota</taxon>
        <taxon>Actinomycetes</taxon>
        <taxon>Pseudonocardiales</taxon>
        <taxon>Pseudonocardiaceae</taxon>
        <taxon>Actinokineospora</taxon>
    </lineage>
</organism>
<dbReference type="OrthoDB" id="5082334at2"/>
<dbReference type="AlphaFoldDB" id="A0A1G6Y8E8"/>
<reference evidence="2" key="1">
    <citation type="submission" date="2016-10" db="EMBL/GenBank/DDBJ databases">
        <authorList>
            <person name="Varghese N."/>
            <person name="Submissions S."/>
        </authorList>
    </citation>
    <scope>NUCLEOTIDE SEQUENCE [LARGE SCALE GENOMIC DNA]</scope>
    <source>
        <strain evidence="2">IBRC-M 10403</strain>
    </source>
</reference>
<keyword evidence="2" id="KW-1185">Reference proteome</keyword>
<dbReference type="EMBL" id="FMZZ01000020">
    <property type="protein sequence ID" value="SDD86630.1"/>
    <property type="molecule type" value="Genomic_DNA"/>
</dbReference>
<protein>
    <recommendedName>
        <fullName evidence="3">Phage head-tail joining protein</fullName>
    </recommendedName>
</protein>
<dbReference type="STRING" id="1271860.SAMN05216174_12084"/>
<sequence length="110" mass="12273">MIPLKIPAVLLPHTITLRPFIGTGPYGDVHGDPVVIRRAFVEDRRRLVRSTTGEEVVSETTVRTRPREHIPVGSLVTVWAETPHERTARVIIAALFDHPSSWTHVEVALA</sequence>
<dbReference type="Proteomes" id="UP000199501">
    <property type="component" value="Unassembled WGS sequence"/>
</dbReference>
<evidence type="ECO:0008006" key="3">
    <source>
        <dbReference type="Google" id="ProtNLM"/>
    </source>
</evidence>
<dbReference type="RefSeq" id="WP_091456933.1">
    <property type="nucleotide sequence ID" value="NZ_FMZZ01000020.1"/>
</dbReference>